<protein>
    <submittedName>
        <fullName evidence="4">Sensor domain-containing diguanylate cyclase</fullName>
    </submittedName>
</protein>
<organism evidence="4 5">
    <name type="scientific">Parazoarcus communis SWub3 = DSM 12120</name>
    <dbReference type="NCBI Taxonomy" id="1121029"/>
    <lineage>
        <taxon>Bacteria</taxon>
        <taxon>Pseudomonadati</taxon>
        <taxon>Pseudomonadota</taxon>
        <taxon>Betaproteobacteria</taxon>
        <taxon>Rhodocyclales</taxon>
        <taxon>Zoogloeaceae</taxon>
        <taxon>Parazoarcus</taxon>
    </lineage>
</organism>
<evidence type="ECO:0000259" key="1">
    <source>
        <dbReference type="PROSITE" id="PS50112"/>
    </source>
</evidence>
<dbReference type="NCBIfam" id="TIGR00254">
    <property type="entry name" value="GGDEF"/>
    <property type="match status" value="1"/>
</dbReference>
<dbReference type="Gene3D" id="3.30.70.270">
    <property type="match status" value="1"/>
</dbReference>
<dbReference type="GO" id="GO:0003824">
    <property type="term" value="F:catalytic activity"/>
    <property type="evidence" value="ECO:0007669"/>
    <property type="project" value="UniProtKB-ARBA"/>
</dbReference>
<dbReference type="InterPro" id="IPR029787">
    <property type="entry name" value="Nucleotide_cyclase"/>
</dbReference>
<dbReference type="InterPro" id="IPR000160">
    <property type="entry name" value="GGDEF_dom"/>
</dbReference>
<name>A0A323UWK9_9RHOO</name>
<dbReference type="EMBL" id="QKOE01000005">
    <property type="protein sequence ID" value="PZA16837.1"/>
    <property type="molecule type" value="Genomic_DNA"/>
</dbReference>
<dbReference type="CDD" id="cd01949">
    <property type="entry name" value="GGDEF"/>
    <property type="match status" value="1"/>
</dbReference>
<dbReference type="SUPFAM" id="SSF55073">
    <property type="entry name" value="Nucleotide cyclase"/>
    <property type="match status" value="1"/>
</dbReference>
<feature type="domain" description="PAS" evidence="1">
    <location>
        <begin position="212"/>
        <end position="253"/>
    </location>
</feature>
<dbReference type="PROSITE" id="PS50113">
    <property type="entry name" value="PAC"/>
    <property type="match status" value="1"/>
</dbReference>
<proteinExistence type="predicted"/>
<evidence type="ECO:0000313" key="4">
    <source>
        <dbReference type="EMBL" id="PZA16837.1"/>
    </source>
</evidence>
<keyword evidence="5" id="KW-1185">Reference proteome</keyword>
<dbReference type="PANTHER" id="PTHR44757:SF2">
    <property type="entry name" value="BIOFILM ARCHITECTURE MAINTENANCE PROTEIN MBAA"/>
    <property type="match status" value="1"/>
</dbReference>
<dbReference type="PROSITE" id="PS50112">
    <property type="entry name" value="PAS"/>
    <property type="match status" value="1"/>
</dbReference>
<dbReference type="InterPro" id="IPR052155">
    <property type="entry name" value="Biofilm_reg_signaling"/>
</dbReference>
<dbReference type="InterPro" id="IPR000700">
    <property type="entry name" value="PAS-assoc_C"/>
</dbReference>
<evidence type="ECO:0000313" key="5">
    <source>
        <dbReference type="Proteomes" id="UP000248259"/>
    </source>
</evidence>
<dbReference type="OrthoDB" id="9813903at2"/>
<dbReference type="InterPro" id="IPR043128">
    <property type="entry name" value="Rev_trsase/Diguanyl_cyclase"/>
</dbReference>
<dbReference type="SMART" id="SM00091">
    <property type="entry name" value="PAS"/>
    <property type="match status" value="2"/>
</dbReference>
<dbReference type="InterPro" id="IPR013656">
    <property type="entry name" value="PAS_4"/>
</dbReference>
<dbReference type="SUPFAM" id="SSF55785">
    <property type="entry name" value="PYP-like sensor domain (PAS domain)"/>
    <property type="match status" value="2"/>
</dbReference>
<dbReference type="CDD" id="cd00130">
    <property type="entry name" value="PAS"/>
    <property type="match status" value="2"/>
</dbReference>
<dbReference type="PANTHER" id="PTHR44757">
    <property type="entry name" value="DIGUANYLATE CYCLASE DGCP"/>
    <property type="match status" value="1"/>
</dbReference>
<dbReference type="InterPro" id="IPR035965">
    <property type="entry name" value="PAS-like_dom_sf"/>
</dbReference>
<dbReference type="InterPro" id="IPR013655">
    <property type="entry name" value="PAS_fold_3"/>
</dbReference>
<dbReference type="SMART" id="SM00267">
    <property type="entry name" value="GGDEF"/>
    <property type="match status" value="1"/>
</dbReference>
<feature type="domain" description="GGDEF" evidence="3">
    <location>
        <begin position="373"/>
        <end position="506"/>
    </location>
</feature>
<gene>
    <name evidence="4" type="ORF">DNK49_09285</name>
</gene>
<dbReference type="Pfam" id="PF00990">
    <property type="entry name" value="GGDEF"/>
    <property type="match status" value="1"/>
</dbReference>
<dbReference type="Proteomes" id="UP000248259">
    <property type="component" value="Unassembled WGS sequence"/>
</dbReference>
<reference evidence="4 5" key="1">
    <citation type="submission" date="2018-06" db="EMBL/GenBank/DDBJ databases">
        <title>Azoarcus communis strain SWub3 genome.</title>
        <authorList>
            <person name="Zorraquino Salvo V."/>
            <person name="Toubiana D."/>
            <person name="Blumwald E."/>
        </authorList>
    </citation>
    <scope>NUCLEOTIDE SEQUENCE [LARGE SCALE GENOMIC DNA]</scope>
    <source>
        <strain evidence="4 5">SWub3</strain>
    </source>
</reference>
<dbReference type="AlphaFoldDB" id="A0A323UWK9"/>
<dbReference type="PROSITE" id="PS50887">
    <property type="entry name" value="GGDEF"/>
    <property type="match status" value="1"/>
</dbReference>
<dbReference type="Gene3D" id="3.30.450.20">
    <property type="entry name" value="PAS domain"/>
    <property type="match status" value="2"/>
</dbReference>
<evidence type="ECO:0000259" key="3">
    <source>
        <dbReference type="PROSITE" id="PS50887"/>
    </source>
</evidence>
<sequence length="506" mass="56607">MHCRSASVICTTCSAGPRYLSKVYDWASIHSRALVIRSPGVVRVNWLRRWKPPVGLAPAEASELALLRNVTAGIHGIEAIFTRDGRLQWISPSIERLTARAPAEYLCADDPLSLMVHSADLSYCRRVIEEIVSTQVGRDFELRLQHQDGRINWVAGHWRLMFDDAGVVSGVRLSAEDIQVRKETEYTLLETVAELRRAQALREHYLTRSNDERHRLSALLNVIRLGILFIDRDHRVLYYNKAMLDMWGFPPGENLIGMRDVVLHSRVAPLLADPASYFAHVEQVMTTTAVSEPYEIVFRDERVVTDLSAEVEGDEGGQGIGRVWIYEDITERKRVAGQLIALAERDPLTNLFNRRRFHEELERLLADGERRDSGVGLLTFDLDGFKPINDRYGHQAGDEVLIGLAEGVRRIIRRNELFFRLGGDEFAVLVPDATPEALSELAARVVEGVGALQFHFSGQAASVTASIGAACYPLHAVDGESLMAAADAAMYRAKAAGRNCWTLAER</sequence>
<dbReference type="Pfam" id="PF08447">
    <property type="entry name" value="PAS_3"/>
    <property type="match status" value="1"/>
</dbReference>
<feature type="domain" description="PAC" evidence="2">
    <location>
        <begin position="138"/>
        <end position="190"/>
    </location>
</feature>
<dbReference type="Pfam" id="PF08448">
    <property type="entry name" value="PAS_4"/>
    <property type="match status" value="1"/>
</dbReference>
<accession>A0A323UWK9</accession>
<dbReference type="InterPro" id="IPR000014">
    <property type="entry name" value="PAS"/>
</dbReference>
<dbReference type="FunFam" id="3.30.70.270:FF:000001">
    <property type="entry name" value="Diguanylate cyclase domain protein"/>
    <property type="match status" value="1"/>
</dbReference>
<evidence type="ECO:0000259" key="2">
    <source>
        <dbReference type="PROSITE" id="PS50113"/>
    </source>
</evidence>
<comment type="caution">
    <text evidence="4">The sequence shown here is derived from an EMBL/GenBank/DDBJ whole genome shotgun (WGS) entry which is preliminary data.</text>
</comment>